<name>A0A381XPG9_9ZZZZ</name>
<organism evidence="1">
    <name type="scientific">marine metagenome</name>
    <dbReference type="NCBI Taxonomy" id="408172"/>
    <lineage>
        <taxon>unclassified sequences</taxon>
        <taxon>metagenomes</taxon>
        <taxon>ecological metagenomes</taxon>
    </lineage>
</organism>
<reference evidence="1" key="1">
    <citation type="submission" date="2018-05" db="EMBL/GenBank/DDBJ databases">
        <authorList>
            <person name="Lanie J.A."/>
            <person name="Ng W.-L."/>
            <person name="Kazmierczak K.M."/>
            <person name="Andrzejewski T.M."/>
            <person name="Davidsen T.M."/>
            <person name="Wayne K.J."/>
            <person name="Tettelin H."/>
            <person name="Glass J.I."/>
            <person name="Rusch D."/>
            <person name="Podicherti R."/>
            <person name="Tsui H.-C.T."/>
            <person name="Winkler M.E."/>
        </authorList>
    </citation>
    <scope>NUCLEOTIDE SEQUENCE</scope>
</reference>
<gene>
    <name evidence="1" type="ORF">METZ01_LOCUS119226</name>
</gene>
<dbReference type="AlphaFoldDB" id="A0A381XPG9"/>
<sequence length="35" mass="4112">MDHKQHISILGGGQVATYAAKEIRYEHFKNFNFFI</sequence>
<dbReference type="EMBL" id="UINC01015828">
    <property type="protein sequence ID" value="SVA66372.1"/>
    <property type="molecule type" value="Genomic_DNA"/>
</dbReference>
<accession>A0A381XPG9</accession>
<proteinExistence type="predicted"/>
<protein>
    <submittedName>
        <fullName evidence="1">Uncharacterized protein</fullName>
    </submittedName>
</protein>
<evidence type="ECO:0000313" key="1">
    <source>
        <dbReference type="EMBL" id="SVA66372.1"/>
    </source>
</evidence>